<accession>A0AAU6NYV5</accession>
<gene>
    <name evidence="5" type="ORF">R3L15_07870</name>
    <name evidence="4" type="ORF">R3L16_13720</name>
</gene>
<feature type="chain" id="PRO_5044712800" evidence="2">
    <location>
        <begin position="24"/>
        <end position="307"/>
    </location>
</feature>
<evidence type="ECO:0000313" key="6">
    <source>
        <dbReference type="Proteomes" id="UP001368318"/>
    </source>
</evidence>
<feature type="signal peptide" evidence="2">
    <location>
        <begin position="1"/>
        <end position="23"/>
    </location>
</feature>
<dbReference type="EMBL" id="CP136925">
    <property type="protein sequence ID" value="WXA12046.1"/>
    <property type="molecule type" value="Genomic_DNA"/>
</dbReference>
<protein>
    <submittedName>
        <fullName evidence="4">Lytic transglycosylase domain-containing protein</fullName>
    </submittedName>
</protein>
<dbReference type="Gene3D" id="1.10.530.10">
    <property type="match status" value="1"/>
</dbReference>
<dbReference type="SUPFAM" id="SSF53955">
    <property type="entry name" value="Lysozyme-like"/>
    <property type="match status" value="1"/>
</dbReference>
<proteinExistence type="inferred from homology"/>
<feature type="domain" description="Transglycosylase SLT" evidence="3">
    <location>
        <begin position="105"/>
        <end position="204"/>
    </location>
</feature>
<dbReference type="InterPro" id="IPR008258">
    <property type="entry name" value="Transglycosylase_SLT_dom_1"/>
</dbReference>
<dbReference type="KEGG" id="mcaa:R3L15_07870"/>
<dbReference type="Proteomes" id="UP001368318">
    <property type="component" value="Chromosome"/>
</dbReference>
<evidence type="ECO:0000313" key="4">
    <source>
        <dbReference type="EMBL" id="WXA02793.1"/>
    </source>
</evidence>
<dbReference type="PANTHER" id="PTHR37423">
    <property type="entry name" value="SOLUBLE LYTIC MUREIN TRANSGLYCOSYLASE-RELATED"/>
    <property type="match status" value="1"/>
</dbReference>
<dbReference type="InterPro" id="IPR023346">
    <property type="entry name" value="Lysozyme-like_dom_sf"/>
</dbReference>
<evidence type="ECO:0000259" key="3">
    <source>
        <dbReference type="Pfam" id="PF01464"/>
    </source>
</evidence>
<dbReference type="PANTHER" id="PTHR37423:SF2">
    <property type="entry name" value="MEMBRANE-BOUND LYTIC MUREIN TRANSGLYCOSYLASE C"/>
    <property type="match status" value="1"/>
</dbReference>
<dbReference type="AlphaFoldDB" id="A0AAU6NYV5"/>
<dbReference type="Pfam" id="PF01464">
    <property type="entry name" value="SLT"/>
    <property type="match status" value="1"/>
</dbReference>
<name>A0AAU6NYV5_9FLAO</name>
<keyword evidence="2" id="KW-0732">Signal</keyword>
<reference evidence="4 6" key="1">
    <citation type="submission" date="2023-10" db="EMBL/GenBank/DDBJ databases">
        <title>Culture-based analysis of two novel bacteria associated with mangrove crab gills.</title>
        <authorList>
            <person name="Yang X."/>
            <person name="Garuglieri E."/>
            <person name="Van Goethem M.W."/>
            <person name="Fusi M."/>
            <person name="Marasco R."/>
            <person name="Daffonchio D.G."/>
        </authorList>
    </citation>
    <scope>NUCLEOTIDE SEQUENCE [LARGE SCALE GENOMIC DNA]</scope>
    <source>
        <strain evidence="5">UG2-1</strain>
        <strain evidence="4">UG2-2</strain>
        <strain evidence="6">UG2_2</strain>
    </source>
</reference>
<evidence type="ECO:0000256" key="1">
    <source>
        <dbReference type="ARBA" id="ARBA00007734"/>
    </source>
</evidence>
<sequence length="307" mass="35640">MRWIKNVMALLGLFFVVSIFVNAFQDAPTDENFEKKLVNDYNVYALQVPEYLEFSGEPVPLNNPDIYERIDRELLVNTYWQSNGLLMFKRAKKYFPVIEPILAKHGVPDDFKYLAVIESGLTNAVSPAGARGFWQIMKTTGREYGLEINDNVDERYNLEMATEVACEYLKKSKERFGSWTLAAAAYNAGNYGVSKELERQNVSDYYDLLLGQETGRYVFRILALKEILSHPDKYGFNFRDKDLYKNIPTYKVGVDTAVTDFTAFSEKFGINYKILKIHNPWLREKHLNNKSRKQYFIDIPKDGVYLK</sequence>
<dbReference type="CDD" id="cd16894">
    <property type="entry name" value="MltD-like"/>
    <property type="match status" value="1"/>
</dbReference>
<keyword evidence="6" id="KW-1185">Reference proteome</keyword>
<organism evidence="4 6">
    <name type="scientific">Mangrovimonas cancribranchiae</name>
    <dbReference type="NCBI Taxonomy" id="3080055"/>
    <lineage>
        <taxon>Bacteria</taxon>
        <taxon>Pseudomonadati</taxon>
        <taxon>Bacteroidota</taxon>
        <taxon>Flavobacteriia</taxon>
        <taxon>Flavobacteriales</taxon>
        <taxon>Flavobacteriaceae</taxon>
        <taxon>Mangrovimonas</taxon>
    </lineage>
</organism>
<evidence type="ECO:0000256" key="2">
    <source>
        <dbReference type="SAM" id="SignalP"/>
    </source>
</evidence>
<evidence type="ECO:0000313" key="5">
    <source>
        <dbReference type="EMBL" id="WXA12046.1"/>
    </source>
</evidence>
<comment type="similarity">
    <text evidence="1">Belongs to the transglycosylase Slt family.</text>
</comment>
<dbReference type="RefSeq" id="WP_338730979.1">
    <property type="nucleotide sequence ID" value="NZ_CP136924.1"/>
</dbReference>
<dbReference type="EMBL" id="CP136924">
    <property type="protein sequence ID" value="WXA02793.1"/>
    <property type="molecule type" value="Genomic_DNA"/>
</dbReference>